<dbReference type="AlphaFoldDB" id="A0A426Y023"/>
<comment type="caution">
    <text evidence="2">The sequence shown here is derived from an EMBL/GenBank/DDBJ whole genome shotgun (WGS) entry which is preliminary data.</text>
</comment>
<dbReference type="Proteomes" id="UP000287651">
    <property type="component" value="Unassembled WGS sequence"/>
</dbReference>
<organism evidence="2 3">
    <name type="scientific">Ensete ventricosum</name>
    <name type="common">Abyssinian banana</name>
    <name type="synonym">Musa ensete</name>
    <dbReference type="NCBI Taxonomy" id="4639"/>
    <lineage>
        <taxon>Eukaryota</taxon>
        <taxon>Viridiplantae</taxon>
        <taxon>Streptophyta</taxon>
        <taxon>Embryophyta</taxon>
        <taxon>Tracheophyta</taxon>
        <taxon>Spermatophyta</taxon>
        <taxon>Magnoliopsida</taxon>
        <taxon>Liliopsida</taxon>
        <taxon>Zingiberales</taxon>
        <taxon>Musaceae</taxon>
        <taxon>Ensete</taxon>
    </lineage>
</organism>
<sequence>MPMNIKEGDRYVINHGEDSTTVDFGGYVSLGEKDAGMVGRGDPAWDRHNKMDGAEAVTRQRAREEEEAAVRQPAGSGCGSSRRALLGGEGAVGQRSDPVTIEYRGGARRLCCSSTAIGDASLL</sequence>
<gene>
    <name evidence="2" type="ORF">B296_00034511</name>
</gene>
<accession>A0A426Y023</accession>
<feature type="region of interest" description="Disordered" evidence="1">
    <location>
        <begin position="61"/>
        <end position="96"/>
    </location>
</feature>
<protein>
    <submittedName>
        <fullName evidence="2">Uncharacterized protein</fullName>
    </submittedName>
</protein>
<evidence type="ECO:0000256" key="1">
    <source>
        <dbReference type="SAM" id="MobiDB-lite"/>
    </source>
</evidence>
<name>A0A426Y023_ENSVE</name>
<proteinExistence type="predicted"/>
<evidence type="ECO:0000313" key="2">
    <source>
        <dbReference type="EMBL" id="RRT45103.1"/>
    </source>
</evidence>
<evidence type="ECO:0000313" key="3">
    <source>
        <dbReference type="Proteomes" id="UP000287651"/>
    </source>
</evidence>
<dbReference type="EMBL" id="AMZH03016044">
    <property type="protein sequence ID" value="RRT45103.1"/>
    <property type="molecule type" value="Genomic_DNA"/>
</dbReference>
<reference evidence="2 3" key="1">
    <citation type="journal article" date="2014" name="Agronomy (Basel)">
        <title>A Draft Genome Sequence for Ensete ventricosum, the Drought-Tolerant Tree Against Hunger.</title>
        <authorList>
            <person name="Harrison J."/>
            <person name="Moore K.A."/>
            <person name="Paszkiewicz K."/>
            <person name="Jones T."/>
            <person name="Grant M."/>
            <person name="Ambacheew D."/>
            <person name="Muzemil S."/>
            <person name="Studholme D.J."/>
        </authorList>
    </citation>
    <scope>NUCLEOTIDE SEQUENCE [LARGE SCALE GENOMIC DNA]</scope>
</reference>